<dbReference type="RefSeq" id="WP_260900271.1">
    <property type="nucleotide sequence ID" value="NZ_JAOCZP010000001.1"/>
</dbReference>
<name>A0ABT2LJS4_9HYPH</name>
<dbReference type="PANTHER" id="PTHR43046:SF14">
    <property type="entry name" value="MUTT_NUDIX FAMILY PROTEIN"/>
    <property type="match status" value="1"/>
</dbReference>
<reference evidence="4 5" key="1">
    <citation type="submission" date="2022-09" db="EMBL/GenBank/DDBJ databases">
        <title>Chelativorans salina sp. nov., a novel slightly halophilic bacterium isolated from a saline lake sediment enrichment.</title>
        <authorList>
            <person name="Gao L."/>
            <person name="Fang B.-Z."/>
            <person name="Li W.-J."/>
        </authorList>
    </citation>
    <scope>NUCLEOTIDE SEQUENCE [LARGE SCALE GENOMIC DNA]</scope>
    <source>
        <strain evidence="4 5">EGI FJ00035</strain>
    </source>
</reference>
<comment type="cofactor">
    <cofactor evidence="1">
        <name>Mg(2+)</name>
        <dbReference type="ChEBI" id="CHEBI:18420"/>
    </cofactor>
</comment>
<comment type="caution">
    <text evidence="4">The sequence shown here is derived from an EMBL/GenBank/DDBJ whole genome shotgun (WGS) entry which is preliminary data.</text>
</comment>
<dbReference type="Pfam" id="PF00293">
    <property type="entry name" value="NUDIX"/>
    <property type="match status" value="1"/>
</dbReference>
<protein>
    <submittedName>
        <fullName evidence="4">NUDIX domain-containing protein</fullName>
    </submittedName>
</protein>
<dbReference type="Gene3D" id="3.90.79.10">
    <property type="entry name" value="Nucleoside Triphosphate Pyrophosphohydrolase"/>
    <property type="match status" value="1"/>
</dbReference>
<evidence type="ECO:0000313" key="5">
    <source>
        <dbReference type="Proteomes" id="UP001320831"/>
    </source>
</evidence>
<keyword evidence="2" id="KW-0378">Hydrolase</keyword>
<dbReference type="PROSITE" id="PS51462">
    <property type="entry name" value="NUDIX"/>
    <property type="match status" value="1"/>
</dbReference>
<evidence type="ECO:0000313" key="4">
    <source>
        <dbReference type="EMBL" id="MCT7373933.1"/>
    </source>
</evidence>
<evidence type="ECO:0000256" key="1">
    <source>
        <dbReference type="ARBA" id="ARBA00001946"/>
    </source>
</evidence>
<dbReference type="InterPro" id="IPR015797">
    <property type="entry name" value="NUDIX_hydrolase-like_dom_sf"/>
</dbReference>
<evidence type="ECO:0000259" key="3">
    <source>
        <dbReference type="PROSITE" id="PS51462"/>
    </source>
</evidence>
<dbReference type="InterPro" id="IPR000086">
    <property type="entry name" value="NUDIX_hydrolase_dom"/>
</dbReference>
<dbReference type="PANTHER" id="PTHR43046">
    <property type="entry name" value="GDP-MANNOSE MANNOSYL HYDROLASE"/>
    <property type="match status" value="1"/>
</dbReference>
<dbReference type="SUPFAM" id="SSF55811">
    <property type="entry name" value="Nudix"/>
    <property type="match status" value="1"/>
</dbReference>
<evidence type="ECO:0000256" key="2">
    <source>
        <dbReference type="ARBA" id="ARBA00022801"/>
    </source>
</evidence>
<sequence>MTFRQDQFFQAVASRRIPRVRVAGIVVHRDRVLVQQPADDPSACYAFIGGEYEFGDTFETRLRKEFEEETNARLIECEYLFCVENHFQHQGNSVQQTEHFFLVKLDRHDVESRENHLGQHWLQIAELATADLRPRVVRDALMDGTYLARRYLLQTET</sequence>
<accession>A0ABT2LJS4</accession>
<organism evidence="4 5">
    <name type="scientific">Chelativorans salis</name>
    <dbReference type="NCBI Taxonomy" id="2978478"/>
    <lineage>
        <taxon>Bacteria</taxon>
        <taxon>Pseudomonadati</taxon>
        <taxon>Pseudomonadota</taxon>
        <taxon>Alphaproteobacteria</taxon>
        <taxon>Hyphomicrobiales</taxon>
        <taxon>Phyllobacteriaceae</taxon>
        <taxon>Chelativorans</taxon>
    </lineage>
</organism>
<gene>
    <name evidence="4" type="ORF">N5A92_02620</name>
</gene>
<dbReference type="EMBL" id="JAOCZP010000001">
    <property type="protein sequence ID" value="MCT7373933.1"/>
    <property type="molecule type" value="Genomic_DNA"/>
</dbReference>
<feature type="domain" description="Nudix hydrolase" evidence="3">
    <location>
        <begin position="17"/>
        <end position="145"/>
    </location>
</feature>
<dbReference type="Proteomes" id="UP001320831">
    <property type="component" value="Unassembled WGS sequence"/>
</dbReference>
<keyword evidence="5" id="KW-1185">Reference proteome</keyword>
<proteinExistence type="predicted"/>